<gene>
    <name evidence="3" type="primary">cpaB</name>
    <name evidence="3" type="ORF">ACFPYL_10725</name>
</gene>
<keyword evidence="1" id="KW-0812">Transmembrane</keyword>
<dbReference type="CDD" id="cd11614">
    <property type="entry name" value="SAF_CpaB_FlgA_like"/>
    <property type="match status" value="1"/>
</dbReference>
<dbReference type="Proteomes" id="UP001596135">
    <property type="component" value="Unassembled WGS sequence"/>
</dbReference>
<evidence type="ECO:0000313" key="4">
    <source>
        <dbReference type="Proteomes" id="UP001596135"/>
    </source>
</evidence>
<keyword evidence="4" id="KW-1185">Reference proteome</keyword>
<sequence>MFFDRARVTEHGPLGKVLATVVHRKFLLIGAVIAAVAGTALVFLYVRGADARAESRFDTVQVLRANAPIAVGESITAASQGGKLALANVPRDQVLPDAVTSIEGLAKQVALVPIYPGEQIVTAKFGSDAAPPSALQIPKGQMAMSVNLTDPARVAGFVNPGSQVAIFVNGTEKEGDAYTRLLLDRVTVIGVGSTTPVSTTTTDDAGQATTEALPRTLLTVAVDQEDAQRLLYAVTNGELAFALLTDGSTIAPGPAVTADNLF</sequence>
<dbReference type="InterPro" id="IPR017592">
    <property type="entry name" value="Pilus_assmbl_Flp-typ_CpaB"/>
</dbReference>
<evidence type="ECO:0000259" key="2">
    <source>
        <dbReference type="SMART" id="SM00858"/>
    </source>
</evidence>
<dbReference type="RefSeq" id="WP_379153699.1">
    <property type="nucleotide sequence ID" value="NZ_JBHSRJ010000004.1"/>
</dbReference>
<dbReference type="EMBL" id="JBHSRJ010000004">
    <property type="protein sequence ID" value="MFC6043552.1"/>
    <property type="molecule type" value="Genomic_DNA"/>
</dbReference>
<dbReference type="InterPro" id="IPR013974">
    <property type="entry name" value="SAF"/>
</dbReference>
<accession>A0ABW1LKA3</accession>
<name>A0ABW1LKA3_9ACTN</name>
<comment type="caution">
    <text evidence="3">The sequence shown here is derived from an EMBL/GenBank/DDBJ whole genome shotgun (WGS) entry which is preliminary data.</text>
</comment>
<dbReference type="SMART" id="SM00858">
    <property type="entry name" value="SAF"/>
    <property type="match status" value="1"/>
</dbReference>
<organism evidence="3 4">
    <name type="scientific">Nocardioides hankookensis</name>
    <dbReference type="NCBI Taxonomy" id="443157"/>
    <lineage>
        <taxon>Bacteria</taxon>
        <taxon>Bacillati</taxon>
        <taxon>Actinomycetota</taxon>
        <taxon>Actinomycetes</taxon>
        <taxon>Propionibacteriales</taxon>
        <taxon>Nocardioidaceae</taxon>
        <taxon>Nocardioides</taxon>
    </lineage>
</organism>
<dbReference type="NCBIfam" id="TIGR03177">
    <property type="entry name" value="pilus_cpaB"/>
    <property type="match status" value="1"/>
</dbReference>
<feature type="transmembrane region" description="Helical" evidence="1">
    <location>
        <begin position="26"/>
        <end position="46"/>
    </location>
</feature>
<feature type="domain" description="SAF" evidence="2">
    <location>
        <begin position="60"/>
        <end position="126"/>
    </location>
</feature>
<dbReference type="InterPro" id="IPR031571">
    <property type="entry name" value="RcpC_dom"/>
</dbReference>
<keyword evidence="1" id="KW-0472">Membrane</keyword>
<dbReference type="Pfam" id="PF16976">
    <property type="entry name" value="RcpC"/>
    <property type="match status" value="1"/>
</dbReference>
<evidence type="ECO:0000256" key="1">
    <source>
        <dbReference type="SAM" id="Phobius"/>
    </source>
</evidence>
<protein>
    <submittedName>
        <fullName evidence="3">Flp pilus assembly protein CpaB</fullName>
    </submittedName>
</protein>
<evidence type="ECO:0000313" key="3">
    <source>
        <dbReference type="EMBL" id="MFC6043552.1"/>
    </source>
</evidence>
<proteinExistence type="predicted"/>
<keyword evidence="1" id="KW-1133">Transmembrane helix</keyword>
<reference evidence="4" key="1">
    <citation type="journal article" date="2019" name="Int. J. Syst. Evol. Microbiol.">
        <title>The Global Catalogue of Microorganisms (GCM) 10K type strain sequencing project: providing services to taxonomists for standard genome sequencing and annotation.</title>
        <authorList>
            <consortium name="The Broad Institute Genomics Platform"/>
            <consortium name="The Broad Institute Genome Sequencing Center for Infectious Disease"/>
            <person name="Wu L."/>
            <person name="Ma J."/>
        </authorList>
    </citation>
    <scope>NUCLEOTIDE SEQUENCE [LARGE SCALE GENOMIC DNA]</scope>
    <source>
        <strain evidence="4">CCUG 54522</strain>
    </source>
</reference>